<dbReference type="Proteomes" id="UP000029714">
    <property type="component" value="Unassembled WGS sequence"/>
</dbReference>
<feature type="transmembrane region" description="Helical" evidence="1">
    <location>
        <begin position="300"/>
        <end position="318"/>
    </location>
</feature>
<comment type="caution">
    <text evidence="3">The sequence shown here is derived from an EMBL/GenBank/DDBJ whole genome shotgun (WGS) entry which is preliminary data.</text>
</comment>
<dbReference type="OrthoDB" id="5362731at2"/>
<evidence type="ECO:0008006" key="6">
    <source>
        <dbReference type="Google" id="ProtNLM"/>
    </source>
</evidence>
<reference evidence="3" key="3">
    <citation type="submission" date="2018-04" db="EMBL/GenBank/DDBJ databases">
        <authorList>
            <person name="Sheh A."/>
            <person name="Shen Z."/>
            <person name="Mannion A.J."/>
            <person name="Fox J.G."/>
        </authorList>
    </citation>
    <scope>NUCLEOTIDE SEQUENCE</scope>
    <source>
        <strain evidence="3">MIT 97-6194</strain>
    </source>
</reference>
<dbReference type="EMBL" id="JRMP02000010">
    <property type="protein sequence ID" value="TLD94097.1"/>
    <property type="molecule type" value="Genomic_DNA"/>
</dbReference>
<keyword evidence="1" id="KW-1133">Transmembrane helix</keyword>
<feature type="transmembrane region" description="Helical" evidence="1">
    <location>
        <begin position="183"/>
        <end position="200"/>
    </location>
</feature>
<protein>
    <recommendedName>
        <fullName evidence="6">Glycosyltransferase RgtA/B/C/D-like domain-containing protein</fullName>
    </recommendedName>
</protein>
<sequence length="407" mass="47051">MDKVTYFKTFNINLLFILALFIDFIALMLMINETSIYAKEARGFFENSQLSFHIANFGVKLCEFFFNDPLLNDFGARLPFVILHILSCILMYNISLLVLKNAPQALFCVILFMLIPGVSIEALIISNVEILTFTSLLIIYYQLRYDRILYVMFIFVVFLDAGGAILTLSLFFYSLIYRKSKTLIFAIICFGVNMSIFSPIHGVPHAYILDILGSLLLLFSPGLFIYYVAILYSWTFHNKASLLNLIPFVGFIFVFLLSTRQQVQIQSFLPELSVALPIFVKKAMFNINSRLPRFRFRYKVRIYLVLFFLILGNIGLFGNKITYFFVKEKNFAYSFYGAKEVAKELYKRNITYIDVPNKDLFLRLRFYGINAMAQNSPPKYKLIESKSGDISIIYNGVKVTSFEVVKN</sequence>
<feature type="transmembrane region" description="Helical" evidence="1">
    <location>
        <begin position="12"/>
        <end position="31"/>
    </location>
</feature>
<feature type="transmembrane region" description="Helical" evidence="1">
    <location>
        <begin position="148"/>
        <end position="176"/>
    </location>
</feature>
<feature type="transmembrane region" description="Helical" evidence="1">
    <location>
        <begin position="206"/>
        <end position="228"/>
    </location>
</feature>
<dbReference type="Proteomes" id="UP000477070">
    <property type="component" value="Unassembled WGS sequence"/>
</dbReference>
<evidence type="ECO:0000313" key="5">
    <source>
        <dbReference type="Proteomes" id="UP000477070"/>
    </source>
</evidence>
<evidence type="ECO:0000256" key="1">
    <source>
        <dbReference type="SAM" id="Phobius"/>
    </source>
</evidence>
<feature type="transmembrane region" description="Helical" evidence="1">
    <location>
        <begin position="106"/>
        <end position="128"/>
    </location>
</feature>
<dbReference type="EMBL" id="QBIU01000001">
    <property type="protein sequence ID" value="MWV68998.1"/>
    <property type="molecule type" value="Genomic_DNA"/>
</dbReference>
<evidence type="ECO:0000313" key="2">
    <source>
        <dbReference type="EMBL" id="MWV68998.1"/>
    </source>
</evidence>
<gene>
    <name evidence="2" type="ORF">DCO61_02885</name>
    <name evidence="3" type="ORF">LS64_007235</name>
</gene>
<dbReference type="AlphaFoldDB" id="A0A347VIF8"/>
<feature type="transmembrane region" description="Helical" evidence="1">
    <location>
        <begin position="263"/>
        <end position="280"/>
    </location>
</feature>
<feature type="transmembrane region" description="Helical" evidence="1">
    <location>
        <begin position="240"/>
        <end position="257"/>
    </location>
</feature>
<keyword evidence="4" id="KW-1185">Reference proteome</keyword>
<name>A0A347VIF8_9HELI</name>
<reference evidence="3 4" key="1">
    <citation type="journal article" date="2014" name="Genome Announc.">
        <title>Draft genome sequences of eight enterohepatic helicobacter species isolated from both laboratory and wild rodents.</title>
        <authorList>
            <person name="Sheh A."/>
            <person name="Shen Z."/>
            <person name="Fox J.G."/>
        </authorList>
    </citation>
    <scope>NUCLEOTIDE SEQUENCE [LARGE SCALE GENOMIC DNA]</scope>
    <source>
        <strain evidence="3 4">MIT 97-6194</strain>
    </source>
</reference>
<keyword evidence="1" id="KW-0812">Transmembrane</keyword>
<dbReference type="RefSeq" id="WP_052062611.1">
    <property type="nucleotide sequence ID" value="NZ_JRMP02000010.1"/>
</dbReference>
<evidence type="ECO:0000313" key="3">
    <source>
        <dbReference type="EMBL" id="TLD94097.1"/>
    </source>
</evidence>
<reference evidence="2 5" key="4">
    <citation type="submission" date="2019-12" db="EMBL/GenBank/DDBJ databases">
        <title>Multi-Generational Helicobacter saguini Isolates.</title>
        <authorList>
            <person name="Mannion A."/>
            <person name="Shen Z."/>
            <person name="Fox J.G."/>
        </authorList>
    </citation>
    <scope>NUCLEOTIDE SEQUENCE [LARGE SCALE GENOMIC DNA]</scope>
    <source>
        <strain evidence="2">16-048</strain>
        <strain evidence="5">16-048 (F4)</strain>
    </source>
</reference>
<proteinExistence type="predicted"/>
<accession>A0A347VIF8</accession>
<keyword evidence="1" id="KW-0472">Membrane</keyword>
<reference evidence="3 4" key="2">
    <citation type="journal article" date="2016" name="Infect. Immun.">
        <title>Helicobacter saguini, a Novel Helicobacter Isolated from Cotton-Top Tamarins with Ulcerative Colitis, Has Proinflammatory Properties and Induces Typhlocolitis and Dysplasia in Gnotobiotic IL-10-/- Mice.</title>
        <authorList>
            <person name="Shen Z."/>
            <person name="Mannion A."/>
            <person name="Whary M.T."/>
            <person name="Muthupalani S."/>
            <person name="Sheh A."/>
            <person name="Feng Y."/>
            <person name="Gong G."/>
            <person name="Vandamme P."/>
            <person name="Holcombe H.R."/>
            <person name="Paster B.J."/>
            <person name="Fox J.G."/>
        </authorList>
    </citation>
    <scope>NUCLEOTIDE SEQUENCE [LARGE SCALE GENOMIC DNA]</scope>
    <source>
        <strain evidence="3 4">MIT 97-6194</strain>
    </source>
</reference>
<feature type="transmembrane region" description="Helical" evidence="1">
    <location>
        <begin position="78"/>
        <end position="99"/>
    </location>
</feature>
<evidence type="ECO:0000313" key="4">
    <source>
        <dbReference type="Proteomes" id="UP000029714"/>
    </source>
</evidence>
<organism evidence="3 4">
    <name type="scientific">Helicobacter saguini</name>
    <dbReference type="NCBI Taxonomy" id="1548018"/>
    <lineage>
        <taxon>Bacteria</taxon>
        <taxon>Pseudomonadati</taxon>
        <taxon>Campylobacterota</taxon>
        <taxon>Epsilonproteobacteria</taxon>
        <taxon>Campylobacterales</taxon>
        <taxon>Helicobacteraceae</taxon>
        <taxon>Helicobacter</taxon>
    </lineage>
</organism>